<dbReference type="EMBL" id="FPAA01000005">
    <property type="protein sequence ID" value="SFS63351.1"/>
    <property type="molecule type" value="Genomic_DNA"/>
</dbReference>
<dbReference type="Proteomes" id="UP000198660">
    <property type="component" value="Unassembled WGS sequence"/>
</dbReference>
<keyword evidence="4" id="KW-1185">Reference proteome</keyword>
<dbReference type="Pfam" id="PF00578">
    <property type="entry name" value="AhpC-TSA"/>
    <property type="match status" value="1"/>
</dbReference>
<dbReference type="PROSITE" id="PS51352">
    <property type="entry name" value="THIOREDOXIN_2"/>
    <property type="match status" value="1"/>
</dbReference>
<dbReference type="SUPFAM" id="SSF52833">
    <property type="entry name" value="Thioredoxin-like"/>
    <property type="match status" value="1"/>
</dbReference>
<gene>
    <name evidence="3" type="ORF">SAMN05444972_10549</name>
</gene>
<evidence type="ECO:0000256" key="1">
    <source>
        <dbReference type="ARBA" id="ARBA00023157"/>
    </source>
</evidence>
<feature type="domain" description="Thioredoxin" evidence="2">
    <location>
        <begin position="1"/>
        <end position="140"/>
    </location>
</feature>
<evidence type="ECO:0000313" key="4">
    <source>
        <dbReference type="Proteomes" id="UP000198660"/>
    </source>
</evidence>
<accession>A0A1I6RF24</accession>
<dbReference type="InterPro" id="IPR013766">
    <property type="entry name" value="Thioredoxin_domain"/>
</dbReference>
<dbReference type="InterPro" id="IPR036249">
    <property type="entry name" value="Thioredoxin-like_sf"/>
</dbReference>
<dbReference type="CDD" id="cd02966">
    <property type="entry name" value="TlpA_like_family"/>
    <property type="match status" value="1"/>
</dbReference>
<name>A0A1I6RF24_9BACL</name>
<organism evidence="3 4">
    <name type="scientific">Marininema halotolerans</name>
    <dbReference type="NCBI Taxonomy" id="1155944"/>
    <lineage>
        <taxon>Bacteria</taxon>
        <taxon>Bacillati</taxon>
        <taxon>Bacillota</taxon>
        <taxon>Bacilli</taxon>
        <taxon>Bacillales</taxon>
        <taxon>Thermoactinomycetaceae</taxon>
        <taxon>Marininema</taxon>
    </lineage>
</organism>
<protein>
    <submittedName>
        <fullName evidence="3">Peroxiredoxin</fullName>
    </submittedName>
</protein>
<sequence>MQKELAPEFTLPTLTGDTLSLRDLRGKAVLLSFWVTWCPSCQVDLPQKERFFRSLDADHFAFYTINVTGREADPSQVEPFVHEHGFHFPVLLDQGRTVYDAFQIQSVPTSVLIDPNGRIVGRYDEQVPFLHIVEVIGNLI</sequence>
<dbReference type="RefSeq" id="WP_176391961.1">
    <property type="nucleotide sequence ID" value="NZ_FPAA01000005.1"/>
</dbReference>
<dbReference type="PANTHER" id="PTHR42852:SF17">
    <property type="entry name" value="THIOREDOXIN-LIKE PROTEIN HI_1115"/>
    <property type="match status" value="1"/>
</dbReference>
<dbReference type="InterPro" id="IPR000866">
    <property type="entry name" value="AhpC/TSA"/>
</dbReference>
<dbReference type="InterPro" id="IPR050553">
    <property type="entry name" value="Thioredoxin_ResA/DsbE_sf"/>
</dbReference>
<dbReference type="AlphaFoldDB" id="A0A1I6RF24"/>
<evidence type="ECO:0000313" key="3">
    <source>
        <dbReference type="EMBL" id="SFS63351.1"/>
    </source>
</evidence>
<dbReference type="PANTHER" id="PTHR42852">
    <property type="entry name" value="THIOL:DISULFIDE INTERCHANGE PROTEIN DSBE"/>
    <property type="match status" value="1"/>
</dbReference>
<proteinExistence type="predicted"/>
<dbReference type="Gene3D" id="3.40.30.10">
    <property type="entry name" value="Glutaredoxin"/>
    <property type="match status" value="1"/>
</dbReference>
<dbReference type="GO" id="GO:0016491">
    <property type="term" value="F:oxidoreductase activity"/>
    <property type="evidence" value="ECO:0007669"/>
    <property type="project" value="InterPro"/>
</dbReference>
<reference evidence="4" key="1">
    <citation type="submission" date="2016-10" db="EMBL/GenBank/DDBJ databases">
        <authorList>
            <person name="Varghese N."/>
            <person name="Submissions S."/>
        </authorList>
    </citation>
    <scope>NUCLEOTIDE SEQUENCE [LARGE SCALE GENOMIC DNA]</scope>
    <source>
        <strain evidence="4">DSM 45789</strain>
    </source>
</reference>
<dbReference type="GO" id="GO:0016209">
    <property type="term" value="F:antioxidant activity"/>
    <property type="evidence" value="ECO:0007669"/>
    <property type="project" value="InterPro"/>
</dbReference>
<evidence type="ECO:0000259" key="2">
    <source>
        <dbReference type="PROSITE" id="PS51352"/>
    </source>
</evidence>
<keyword evidence="1" id="KW-1015">Disulfide bond</keyword>